<feature type="compositionally biased region" description="Polar residues" evidence="6">
    <location>
        <begin position="54"/>
        <end position="66"/>
    </location>
</feature>
<evidence type="ECO:0000256" key="6">
    <source>
        <dbReference type="SAM" id="MobiDB-lite"/>
    </source>
</evidence>
<dbReference type="GO" id="GO:0016020">
    <property type="term" value="C:membrane"/>
    <property type="evidence" value="ECO:0007669"/>
    <property type="project" value="UniProtKB-SubCell"/>
</dbReference>
<dbReference type="SUPFAM" id="SSF103473">
    <property type="entry name" value="MFS general substrate transporter"/>
    <property type="match status" value="1"/>
</dbReference>
<dbReference type="InterPro" id="IPR011701">
    <property type="entry name" value="MFS"/>
</dbReference>
<evidence type="ECO:0000313" key="9">
    <source>
        <dbReference type="EMBL" id="KAF2734462.1"/>
    </source>
</evidence>
<feature type="transmembrane region" description="Helical" evidence="7">
    <location>
        <begin position="236"/>
        <end position="257"/>
    </location>
</feature>
<dbReference type="PANTHER" id="PTHR23502:SF68">
    <property type="entry name" value="MULTIDRUG TRANSPORTER, PUTATIVE (AFU_ORTHOLOGUE AFUA_3G01120)-RELATED"/>
    <property type="match status" value="1"/>
</dbReference>
<feature type="compositionally biased region" description="Basic and acidic residues" evidence="6">
    <location>
        <begin position="34"/>
        <end position="46"/>
    </location>
</feature>
<feature type="transmembrane region" description="Helical" evidence="7">
    <location>
        <begin position="393"/>
        <end position="410"/>
    </location>
</feature>
<dbReference type="Pfam" id="PF07690">
    <property type="entry name" value="MFS_1"/>
    <property type="match status" value="1"/>
</dbReference>
<evidence type="ECO:0000259" key="8">
    <source>
        <dbReference type="PROSITE" id="PS50850"/>
    </source>
</evidence>
<feature type="region of interest" description="Disordered" evidence="6">
    <location>
        <begin position="1"/>
        <end position="66"/>
    </location>
</feature>
<feature type="domain" description="Major facilitator superfamily (MFS) profile" evidence="8">
    <location>
        <begin position="80"/>
        <end position="510"/>
    </location>
</feature>
<dbReference type="OrthoDB" id="5296287at2759"/>
<name>A0A9P4QVI0_9PLEO</name>
<dbReference type="InterPro" id="IPR020846">
    <property type="entry name" value="MFS_dom"/>
</dbReference>
<evidence type="ECO:0000313" key="10">
    <source>
        <dbReference type="Proteomes" id="UP000799444"/>
    </source>
</evidence>
<accession>A0A9P4QVI0</accession>
<reference evidence="9" key="1">
    <citation type="journal article" date="2020" name="Stud. Mycol.">
        <title>101 Dothideomycetes genomes: a test case for predicting lifestyles and emergence of pathogens.</title>
        <authorList>
            <person name="Haridas S."/>
            <person name="Albert R."/>
            <person name="Binder M."/>
            <person name="Bloem J."/>
            <person name="Labutti K."/>
            <person name="Salamov A."/>
            <person name="Andreopoulos B."/>
            <person name="Baker S."/>
            <person name="Barry K."/>
            <person name="Bills G."/>
            <person name="Bluhm B."/>
            <person name="Cannon C."/>
            <person name="Castanera R."/>
            <person name="Culley D."/>
            <person name="Daum C."/>
            <person name="Ezra D."/>
            <person name="Gonzalez J."/>
            <person name="Henrissat B."/>
            <person name="Kuo A."/>
            <person name="Liang C."/>
            <person name="Lipzen A."/>
            <person name="Lutzoni F."/>
            <person name="Magnuson J."/>
            <person name="Mondo S."/>
            <person name="Nolan M."/>
            <person name="Ohm R."/>
            <person name="Pangilinan J."/>
            <person name="Park H.-J."/>
            <person name="Ramirez L."/>
            <person name="Alfaro M."/>
            <person name="Sun H."/>
            <person name="Tritt A."/>
            <person name="Yoshinaga Y."/>
            <person name="Zwiers L.-H."/>
            <person name="Turgeon B."/>
            <person name="Goodwin S."/>
            <person name="Spatafora J."/>
            <person name="Crous P."/>
            <person name="Grigoriev I."/>
        </authorList>
    </citation>
    <scope>NUCLEOTIDE SEQUENCE</scope>
    <source>
        <strain evidence="9">CBS 125425</strain>
    </source>
</reference>
<comment type="caution">
    <text evidence="9">The sequence shown here is derived from an EMBL/GenBank/DDBJ whole genome shotgun (WGS) entry which is preliminary data.</text>
</comment>
<evidence type="ECO:0000256" key="4">
    <source>
        <dbReference type="ARBA" id="ARBA00022989"/>
    </source>
</evidence>
<comment type="subcellular location">
    <subcellularLocation>
        <location evidence="1">Membrane</location>
        <topology evidence="1">Multi-pass membrane protein</topology>
    </subcellularLocation>
</comment>
<feature type="transmembrane region" description="Helical" evidence="7">
    <location>
        <begin position="175"/>
        <end position="196"/>
    </location>
</feature>
<organism evidence="9 10">
    <name type="scientific">Polyplosphaeria fusca</name>
    <dbReference type="NCBI Taxonomy" id="682080"/>
    <lineage>
        <taxon>Eukaryota</taxon>
        <taxon>Fungi</taxon>
        <taxon>Dikarya</taxon>
        <taxon>Ascomycota</taxon>
        <taxon>Pezizomycotina</taxon>
        <taxon>Dothideomycetes</taxon>
        <taxon>Pleosporomycetidae</taxon>
        <taxon>Pleosporales</taxon>
        <taxon>Tetraplosphaeriaceae</taxon>
        <taxon>Polyplosphaeria</taxon>
    </lineage>
</organism>
<evidence type="ECO:0000256" key="7">
    <source>
        <dbReference type="SAM" id="Phobius"/>
    </source>
</evidence>
<feature type="transmembrane region" description="Helical" evidence="7">
    <location>
        <begin position="307"/>
        <end position="332"/>
    </location>
</feature>
<feature type="transmembrane region" description="Helical" evidence="7">
    <location>
        <begin position="456"/>
        <end position="477"/>
    </location>
</feature>
<dbReference type="AlphaFoldDB" id="A0A9P4QVI0"/>
<dbReference type="CDD" id="cd17323">
    <property type="entry name" value="MFS_Tpo1_MDR_like"/>
    <property type="match status" value="1"/>
</dbReference>
<keyword evidence="5 7" id="KW-0472">Membrane</keyword>
<proteinExistence type="inferred from homology"/>
<evidence type="ECO:0000256" key="1">
    <source>
        <dbReference type="ARBA" id="ARBA00004141"/>
    </source>
</evidence>
<evidence type="ECO:0000256" key="3">
    <source>
        <dbReference type="ARBA" id="ARBA00022692"/>
    </source>
</evidence>
<feature type="transmembrane region" description="Helical" evidence="7">
    <location>
        <begin position="119"/>
        <end position="138"/>
    </location>
</feature>
<protein>
    <submittedName>
        <fullName evidence="9">MFS multidrug transporter</fullName>
    </submittedName>
</protein>
<feature type="transmembrane region" description="Helical" evidence="7">
    <location>
        <begin position="208"/>
        <end position="230"/>
    </location>
</feature>
<dbReference type="GO" id="GO:0022857">
    <property type="term" value="F:transmembrane transporter activity"/>
    <property type="evidence" value="ECO:0007669"/>
    <property type="project" value="InterPro"/>
</dbReference>
<feature type="transmembrane region" description="Helical" evidence="7">
    <location>
        <begin position="352"/>
        <end position="372"/>
    </location>
</feature>
<feature type="transmembrane region" description="Helical" evidence="7">
    <location>
        <begin position="483"/>
        <end position="504"/>
    </location>
</feature>
<feature type="transmembrane region" description="Helical" evidence="7">
    <location>
        <begin position="81"/>
        <end position="99"/>
    </location>
</feature>
<dbReference type="EMBL" id="ML996147">
    <property type="protein sequence ID" value="KAF2734462.1"/>
    <property type="molecule type" value="Genomic_DNA"/>
</dbReference>
<dbReference type="Gene3D" id="1.20.1250.20">
    <property type="entry name" value="MFS general substrate transporter like domains"/>
    <property type="match status" value="1"/>
</dbReference>
<evidence type="ECO:0000256" key="5">
    <source>
        <dbReference type="ARBA" id="ARBA00023136"/>
    </source>
</evidence>
<feature type="compositionally biased region" description="Basic and acidic residues" evidence="6">
    <location>
        <begin position="17"/>
        <end position="26"/>
    </location>
</feature>
<feature type="transmembrane region" description="Helical" evidence="7">
    <location>
        <begin position="150"/>
        <end position="169"/>
    </location>
</feature>
<keyword evidence="10" id="KW-1185">Reference proteome</keyword>
<dbReference type="FunFam" id="1.20.1250.20:FF:000011">
    <property type="entry name" value="MFS multidrug transporter, putative"/>
    <property type="match status" value="1"/>
</dbReference>
<sequence>MGVPEAAAGAQPAISKELGEDEKITQKETPSSTIKKESLDSPHAADPEAPPAPSTNIVDWSSATDPSKPINWSTRRKAKNMLIICYCTFLTPLASTMFAPSLPQITRTFSTTTTTSPLLSSFTVSIYILGYFFGPLFLAPLSELYGRYPVYLVCAVLFTIFNIACALAPSLAALIFFRFLAGAFGGCPITIGAGTMGDLISVGNRGKVVAVWSMGPLMGPIVGPIAGGYLGEAGGWRWICWALGMAAGVGAVGCAVAQEETYAPVLLERKAKKMRRDTGDEGWRTAVAGERGAKRVFGRAIVRPLRLLFLSPIVSILSVYQGVMYGYMYLLFTTFPLVFRDQYGFGMGTIGLTYLGMGFGSFLSMVTGGLAMDKLPRKLSVDGTHKPEHRLPPLIPAAFFIPVGLFWYGWSADQKTHWIVPILGTVMIGFGVNMLMMCIGTYFIDAHPLYEASASAALTAVRSLIGALVPLAGRSMYEAMGLGWGTSLLGFLSLAMAPLPWVFYRYGERIRTNPRYQLAM</sequence>
<dbReference type="PANTHER" id="PTHR23502">
    <property type="entry name" value="MAJOR FACILITATOR SUPERFAMILY"/>
    <property type="match status" value="1"/>
</dbReference>
<keyword evidence="3 7" id="KW-0812">Transmembrane</keyword>
<keyword evidence="4 7" id="KW-1133">Transmembrane helix</keyword>
<evidence type="ECO:0000256" key="2">
    <source>
        <dbReference type="ARBA" id="ARBA00008335"/>
    </source>
</evidence>
<dbReference type="Proteomes" id="UP000799444">
    <property type="component" value="Unassembled WGS sequence"/>
</dbReference>
<comment type="similarity">
    <text evidence="2">Belongs to the major facilitator superfamily.</text>
</comment>
<dbReference type="PROSITE" id="PS50850">
    <property type="entry name" value="MFS"/>
    <property type="match status" value="1"/>
</dbReference>
<dbReference type="InterPro" id="IPR036259">
    <property type="entry name" value="MFS_trans_sf"/>
</dbReference>
<feature type="transmembrane region" description="Helical" evidence="7">
    <location>
        <begin position="422"/>
        <end position="444"/>
    </location>
</feature>
<gene>
    <name evidence="9" type="ORF">EJ04DRAFT_602929</name>
</gene>